<keyword evidence="4" id="KW-1185">Reference proteome</keyword>
<accession>A0A4S8IZ82</accession>
<sequence length="160" mass="18187">MVWKNESQTGEVFIKIGPHGTTNGDEWDDGCLDGVREIFIWHNSTVCSLQFVYDSAGQPVLSDRHGAEDGVNFDTIELEYPSEYLTGLRGQTRRFHGFLTSLMFFSNKRSFGPFGYWEDDREADFQWKVMGDKICGFFGRAQPSYLTAVGIHLRALPKTS</sequence>
<evidence type="ECO:0000256" key="1">
    <source>
        <dbReference type="ARBA" id="ARBA00022734"/>
    </source>
</evidence>
<dbReference type="AlphaFoldDB" id="A0A4S8IZ82"/>
<organism evidence="3 4">
    <name type="scientific">Musa balbisiana</name>
    <name type="common">Banana</name>
    <dbReference type="NCBI Taxonomy" id="52838"/>
    <lineage>
        <taxon>Eukaryota</taxon>
        <taxon>Viridiplantae</taxon>
        <taxon>Streptophyta</taxon>
        <taxon>Embryophyta</taxon>
        <taxon>Tracheophyta</taxon>
        <taxon>Spermatophyta</taxon>
        <taxon>Magnoliopsida</taxon>
        <taxon>Liliopsida</taxon>
        <taxon>Zingiberales</taxon>
        <taxon>Musaceae</taxon>
        <taxon>Musa</taxon>
    </lineage>
</organism>
<dbReference type="Pfam" id="PF01419">
    <property type="entry name" value="Jacalin"/>
    <property type="match status" value="1"/>
</dbReference>
<dbReference type="PROSITE" id="PS51752">
    <property type="entry name" value="JACALIN_LECTIN"/>
    <property type="match status" value="1"/>
</dbReference>
<dbReference type="InterPro" id="IPR001229">
    <property type="entry name" value="Jacalin-like_lectin_dom"/>
</dbReference>
<protein>
    <recommendedName>
        <fullName evidence="2">Jacalin-type lectin domain-containing protein</fullName>
    </recommendedName>
</protein>
<comment type="caution">
    <text evidence="3">The sequence shown here is derived from an EMBL/GenBank/DDBJ whole genome shotgun (WGS) entry which is preliminary data.</text>
</comment>
<dbReference type="PANTHER" id="PTHR47293:SF15">
    <property type="entry name" value="JACALIN-RELATED LECTIN 19"/>
    <property type="match status" value="1"/>
</dbReference>
<name>A0A4S8IZ82_MUSBA</name>
<dbReference type="GO" id="GO:0030246">
    <property type="term" value="F:carbohydrate binding"/>
    <property type="evidence" value="ECO:0007669"/>
    <property type="project" value="UniProtKB-KW"/>
</dbReference>
<proteinExistence type="predicted"/>
<evidence type="ECO:0000313" key="4">
    <source>
        <dbReference type="Proteomes" id="UP000317650"/>
    </source>
</evidence>
<dbReference type="PANTHER" id="PTHR47293">
    <property type="entry name" value="JACALIN-RELATED LECTIN 3"/>
    <property type="match status" value="1"/>
</dbReference>
<dbReference type="InterPro" id="IPR033734">
    <property type="entry name" value="Jacalin-like_lectin_dom_plant"/>
</dbReference>
<dbReference type="EMBL" id="PYDT01000008">
    <property type="protein sequence ID" value="THU53929.1"/>
    <property type="molecule type" value="Genomic_DNA"/>
</dbReference>
<gene>
    <name evidence="3" type="ORF">C4D60_Mb10t19570</name>
</gene>
<feature type="domain" description="Jacalin-type lectin" evidence="2">
    <location>
        <begin position="13"/>
        <end position="155"/>
    </location>
</feature>
<dbReference type="InterPro" id="IPR036404">
    <property type="entry name" value="Jacalin-like_lectin_dom_sf"/>
</dbReference>
<dbReference type="SUPFAM" id="SSF51101">
    <property type="entry name" value="Mannose-binding lectins"/>
    <property type="match status" value="1"/>
</dbReference>
<dbReference type="CDD" id="cd09612">
    <property type="entry name" value="Jacalin"/>
    <property type="match status" value="1"/>
</dbReference>
<dbReference type="SMART" id="SM00915">
    <property type="entry name" value="Jacalin"/>
    <property type="match status" value="1"/>
</dbReference>
<dbReference type="Gene3D" id="2.100.10.30">
    <property type="entry name" value="Jacalin-like lectin domain"/>
    <property type="match status" value="1"/>
</dbReference>
<keyword evidence="1" id="KW-0430">Lectin</keyword>
<dbReference type="Proteomes" id="UP000317650">
    <property type="component" value="Chromosome 10"/>
</dbReference>
<reference evidence="3 4" key="1">
    <citation type="journal article" date="2019" name="Nat. Plants">
        <title>Genome sequencing of Musa balbisiana reveals subgenome evolution and function divergence in polyploid bananas.</title>
        <authorList>
            <person name="Yao X."/>
        </authorList>
    </citation>
    <scope>NUCLEOTIDE SEQUENCE [LARGE SCALE GENOMIC DNA]</scope>
    <source>
        <strain evidence="4">cv. DH-PKW</strain>
        <tissue evidence="3">Leaves</tissue>
    </source>
</reference>
<evidence type="ECO:0000259" key="2">
    <source>
        <dbReference type="PROSITE" id="PS51752"/>
    </source>
</evidence>
<evidence type="ECO:0000313" key="3">
    <source>
        <dbReference type="EMBL" id="THU53929.1"/>
    </source>
</evidence>